<organism evidence="2 3">
    <name type="scientific">Candidatus Vagococcus giribetii</name>
    <dbReference type="NCBI Taxonomy" id="2230876"/>
    <lineage>
        <taxon>Bacteria</taxon>
        <taxon>Bacillati</taxon>
        <taxon>Bacillota</taxon>
        <taxon>Bacilli</taxon>
        <taxon>Lactobacillales</taxon>
        <taxon>Enterococcaceae</taxon>
        <taxon>Vagococcus</taxon>
    </lineage>
</organism>
<dbReference type="Proteomes" id="UP000664857">
    <property type="component" value="Unassembled WGS sequence"/>
</dbReference>
<evidence type="ECO:0000313" key="3">
    <source>
        <dbReference type="Proteomes" id="UP000664857"/>
    </source>
</evidence>
<feature type="transmembrane region" description="Helical" evidence="1">
    <location>
        <begin position="61"/>
        <end position="81"/>
    </location>
</feature>
<keyword evidence="1" id="KW-0812">Transmembrane</keyword>
<keyword evidence="3" id="KW-1185">Reference proteome</keyword>
<proteinExistence type="predicted"/>
<feature type="transmembrane region" description="Helical" evidence="1">
    <location>
        <begin position="136"/>
        <end position="159"/>
    </location>
</feature>
<evidence type="ECO:0000313" key="2">
    <source>
        <dbReference type="EMBL" id="MBO0476214.1"/>
    </source>
</evidence>
<feature type="transmembrane region" description="Helical" evidence="1">
    <location>
        <begin position="165"/>
        <end position="189"/>
    </location>
</feature>
<dbReference type="RefSeq" id="WP_206965141.1">
    <property type="nucleotide sequence ID" value="NZ_JAFLVX010000011.1"/>
</dbReference>
<accession>A0ABS3HR29</accession>
<feature type="transmembrane region" description="Helical" evidence="1">
    <location>
        <begin position="20"/>
        <end position="40"/>
    </location>
</feature>
<feature type="transmembrane region" description="Helical" evidence="1">
    <location>
        <begin position="93"/>
        <end position="115"/>
    </location>
</feature>
<keyword evidence="1" id="KW-0472">Membrane</keyword>
<keyword evidence="1" id="KW-1133">Transmembrane helix</keyword>
<reference evidence="2 3" key="1">
    <citation type="submission" date="2021-03" db="EMBL/GenBank/DDBJ databases">
        <title>Enterococcal diversity collection.</title>
        <authorList>
            <person name="Gilmore M.S."/>
            <person name="Schwartzman J."/>
            <person name="Van Tyne D."/>
            <person name="Martin M."/>
            <person name="Earl A.M."/>
            <person name="Manson A.L."/>
            <person name="Straub T."/>
            <person name="Salamzade R."/>
            <person name="Saavedra J."/>
            <person name="Lebreton F."/>
            <person name="Prichula J."/>
            <person name="Schaufler K."/>
            <person name="Gaca A."/>
            <person name="Sgardioli B."/>
            <person name="Wagenaar J."/>
            <person name="Strong T."/>
        </authorList>
    </citation>
    <scope>NUCLEOTIDE SEQUENCE [LARGE SCALE GENOMIC DNA]</scope>
    <source>
        <strain evidence="2 3">DIV0080</strain>
    </source>
</reference>
<evidence type="ECO:0000256" key="1">
    <source>
        <dbReference type="SAM" id="Phobius"/>
    </source>
</evidence>
<sequence length="206" mass="23959">MINRLFHENLVTRIHVTNLVYILLGLFVLGLLLVTSSLFIKKIVKKATRLTKNTAVYVCRYFGTNLIFLSGGALFVTLILLMTIEQEINLVDYSILVILTYVFASLLSFSLIAVLNKQMYRPKRKRKRKTSQKGLTFQRILLLSCCLQVILYVGSLILFHKHFIVLWWSYLIATLLIYSIGYLIQVLRLPSYQKQKKKKRKKTVPK</sequence>
<comment type="caution">
    <text evidence="2">The sequence shown here is derived from an EMBL/GenBank/DDBJ whole genome shotgun (WGS) entry which is preliminary data.</text>
</comment>
<dbReference type="EMBL" id="JAFLVX010000011">
    <property type="protein sequence ID" value="MBO0476214.1"/>
    <property type="molecule type" value="Genomic_DNA"/>
</dbReference>
<gene>
    <name evidence="2" type="ORF">DOK76_03975</name>
</gene>
<protein>
    <submittedName>
        <fullName evidence="2">Uncharacterized protein</fullName>
    </submittedName>
</protein>
<name>A0ABS3HR29_9ENTE</name>